<dbReference type="GO" id="GO:0005886">
    <property type="term" value="C:plasma membrane"/>
    <property type="evidence" value="ECO:0007669"/>
    <property type="project" value="UniProtKB-SubCell"/>
</dbReference>
<evidence type="ECO:0000256" key="18">
    <source>
        <dbReference type="ARBA" id="ARBA00023180"/>
    </source>
</evidence>
<feature type="active site" description="Proton acceptor" evidence="19">
    <location>
        <position position="406"/>
    </location>
</feature>
<evidence type="ECO:0000256" key="2">
    <source>
        <dbReference type="ARBA" id="ARBA00004401"/>
    </source>
</evidence>
<keyword evidence="16 22" id="KW-0472">Membrane</keyword>
<dbReference type="InterPro" id="IPR050344">
    <property type="entry name" value="Peptidase_M1_aminopeptidases"/>
</dbReference>
<dbReference type="GO" id="GO:0008270">
    <property type="term" value="F:zinc ion binding"/>
    <property type="evidence" value="ECO:0007669"/>
    <property type="project" value="UniProtKB-UniRule"/>
</dbReference>
<feature type="binding site" evidence="20">
    <location>
        <position position="409"/>
    </location>
    <ligand>
        <name>Zn(2+)</name>
        <dbReference type="ChEBI" id="CHEBI:29105"/>
        <note>catalytic</note>
    </ligand>
</feature>
<evidence type="ECO:0000256" key="10">
    <source>
        <dbReference type="ARBA" id="ARBA00022801"/>
    </source>
</evidence>
<dbReference type="FunFam" id="1.25.50.20:FF:000001">
    <property type="entry name" value="Aminopeptidase"/>
    <property type="match status" value="1"/>
</dbReference>
<dbReference type="GO" id="GO:0042277">
    <property type="term" value="F:peptide binding"/>
    <property type="evidence" value="ECO:0007669"/>
    <property type="project" value="TreeGrafter"/>
</dbReference>
<evidence type="ECO:0000256" key="19">
    <source>
        <dbReference type="PIRSR" id="PIRSR634016-1"/>
    </source>
</evidence>
<dbReference type="InterPro" id="IPR014782">
    <property type="entry name" value="Peptidase_M1_dom"/>
</dbReference>
<dbReference type="InterPro" id="IPR045357">
    <property type="entry name" value="Aminopeptidase_N-like_N"/>
</dbReference>
<feature type="binding site" evidence="20">
    <location>
        <position position="405"/>
    </location>
    <ligand>
        <name>Zn(2+)</name>
        <dbReference type="ChEBI" id="CHEBI:29105"/>
        <note>catalytic</note>
    </ligand>
</feature>
<dbReference type="InterPro" id="IPR024571">
    <property type="entry name" value="ERAP1-like_C_dom"/>
</dbReference>
<evidence type="ECO:0000313" key="28">
    <source>
        <dbReference type="Proteomes" id="UP000594262"/>
    </source>
</evidence>
<evidence type="ECO:0000256" key="14">
    <source>
        <dbReference type="ARBA" id="ARBA00022989"/>
    </source>
</evidence>
<feature type="domain" description="Aminopeptidase N-like N-terminal" evidence="26">
    <location>
        <begin position="107"/>
        <end position="296"/>
    </location>
</feature>
<keyword evidence="5 22" id="KW-0031">Aminopeptidase</keyword>
<keyword evidence="15 22" id="KW-0482">Metalloprotease</keyword>
<keyword evidence="14 22" id="KW-1133">Transmembrane helix</keyword>
<keyword evidence="18" id="KW-0325">Glycoprotein</keyword>
<dbReference type="Pfam" id="PF17900">
    <property type="entry name" value="Peptidase_M1_N"/>
    <property type="match status" value="1"/>
</dbReference>
<evidence type="ECO:0000256" key="21">
    <source>
        <dbReference type="PIRSR" id="PIRSR634016-4"/>
    </source>
</evidence>
<feature type="site" description="Transition state stabilizer" evidence="21">
    <location>
        <position position="491"/>
    </location>
</feature>
<evidence type="ECO:0000256" key="9">
    <source>
        <dbReference type="ARBA" id="ARBA00022723"/>
    </source>
</evidence>
<dbReference type="InterPro" id="IPR001930">
    <property type="entry name" value="Peptidase_M1"/>
</dbReference>
<evidence type="ECO:0000256" key="4">
    <source>
        <dbReference type="ARBA" id="ARBA00011748"/>
    </source>
</evidence>
<organism evidence="27 28">
    <name type="scientific">Clytia hemisphaerica</name>
    <dbReference type="NCBI Taxonomy" id="252671"/>
    <lineage>
        <taxon>Eukaryota</taxon>
        <taxon>Metazoa</taxon>
        <taxon>Cnidaria</taxon>
        <taxon>Hydrozoa</taxon>
        <taxon>Hydroidolina</taxon>
        <taxon>Leptothecata</taxon>
        <taxon>Obeliida</taxon>
        <taxon>Clytiidae</taxon>
        <taxon>Clytia</taxon>
    </lineage>
</organism>
<dbReference type="FunFam" id="1.10.390.10:FF:000001">
    <property type="entry name" value="Aminopeptidase"/>
    <property type="match status" value="1"/>
</dbReference>
<dbReference type="Gene3D" id="2.60.40.1730">
    <property type="entry name" value="tricorn interacting facor f3 domain"/>
    <property type="match status" value="1"/>
</dbReference>
<evidence type="ECO:0000256" key="16">
    <source>
        <dbReference type="ARBA" id="ARBA00023136"/>
    </source>
</evidence>
<name>A0A7M5UNP7_9CNID</name>
<dbReference type="InterPro" id="IPR042097">
    <property type="entry name" value="Aminopeptidase_N-like_N_sf"/>
</dbReference>
<accession>A0A7M5UNP7</accession>
<feature type="transmembrane region" description="Helical" evidence="22">
    <location>
        <begin position="28"/>
        <end position="49"/>
    </location>
</feature>
<evidence type="ECO:0000256" key="13">
    <source>
        <dbReference type="ARBA" id="ARBA00022968"/>
    </source>
</evidence>
<dbReference type="Pfam" id="PF11838">
    <property type="entry name" value="ERAP1_C"/>
    <property type="match status" value="1"/>
</dbReference>
<dbReference type="RefSeq" id="XP_066914390.1">
    <property type="nucleotide sequence ID" value="XM_067058289.1"/>
</dbReference>
<feature type="domain" description="Peptidase M1 membrane alanine aminopeptidase" evidence="24">
    <location>
        <begin position="333"/>
        <end position="555"/>
    </location>
</feature>
<keyword evidence="17" id="KW-1015">Disulfide bond</keyword>
<dbReference type="CDD" id="cd09601">
    <property type="entry name" value="M1_APN-Q_like"/>
    <property type="match status" value="1"/>
</dbReference>
<evidence type="ECO:0000256" key="6">
    <source>
        <dbReference type="ARBA" id="ARBA00022475"/>
    </source>
</evidence>
<dbReference type="Proteomes" id="UP000594262">
    <property type="component" value="Unplaced"/>
</dbReference>
<dbReference type="PANTHER" id="PTHR11533">
    <property type="entry name" value="PROTEASE M1 ZINC METALLOPROTEASE"/>
    <property type="match status" value="1"/>
</dbReference>
<comment type="subcellular location">
    <subcellularLocation>
        <location evidence="2">Cell membrane</location>
        <topology evidence="2">Single-pass type II membrane protein</topology>
    </subcellularLocation>
</comment>
<comment type="cofactor">
    <cofactor evidence="20 22">
        <name>Zn(2+)</name>
        <dbReference type="ChEBI" id="CHEBI:29105"/>
    </cofactor>
    <text evidence="20 22">Binds 1 zinc ion per subunit.</text>
</comment>
<dbReference type="GO" id="GO:0070006">
    <property type="term" value="F:metalloaminopeptidase activity"/>
    <property type="evidence" value="ECO:0007669"/>
    <property type="project" value="TreeGrafter"/>
</dbReference>
<evidence type="ECO:0000256" key="15">
    <source>
        <dbReference type="ARBA" id="ARBA00023049"/>
    </source>
</evidence>
<evidence type="ECO:0000259" key="25">
    <source>
        <dbReference type="Pfam" id="PF11838"/>
    </source>
</evidence>
<evidence type="ECO:0000259" key="26">
    <source>
        <dbReference type="Pfam" id="PF17900"/>
    </source>
</evidence>
<evidence type="ECO:0000256" key="17">
    <source>
        <dbReference type="ARBA" id="ARBA00023157"/>
    </source>
</evidence>
<protein>
    <recommendedName>
        <fullName evidence="22">Aminopeptidase</fullName>
        <ecNumber evidence="22">3.4.11.-</ecNumber>
    </recommendedName>
</protein>
<dbReference type="AlphaFoldDB" id="A0A7M5UNP7"/>
<dbReference type="Gene3D" id="2.60.40.1910">
    <property type="match status" value="1"/>
</dbReference>
<dbReference type="EC" id="3.4.11.-" evidence="22"/>
<evidence type="ECO:0000256" key="8">
    <source>
        <dbReference type="ARBA" id="ARBA00022692"/>
    </source>
</evidence>
<evidence type="ECO:0000256" key="7">
    <source>
        <dbReference type="ARBA" id="ARBA00022670"/>
    </source>
</evidence>
<feature type="compositionally biased region" description="Polar residues" evidence="23">
    <location>
        <begin position="7"/>
        <end position="20"/>
    </location>
</feature>
<dbReference type="InterPro" id="IPR027268">
    <property type="entry name" value="Peptidase_M4/M1_CTD_sf"/>
</dbReference>
<feature type="domain" description="ERAP1-like C-terminal" evidence="25">
    <location>
        <begin position="646"/>
        <end position="964"/>
    </location>
</feature>
<evidence type="ECO:0000256" key="5">
    <source>
        <dbReference type="ARBA" id="ARBA00022438"/>
    </source>
</evidence>
<keyword evidence="11 20" id="KW-0862">Zinc</keyword>
<dbReference type="PANTHER" id="PTHR11533:SF276">
    <property type="entry name" value="GLUTAMYL AMINOPEPTIDASE"/>
    <property type="match status" value="1"/>
</dbReference>
<evidence type="ECO:0000256" key="23">
    <source>
        <dbReference type="SAM" id="MobiDB-lite"/>
    </source>
</evidence>
<proteinExistence type="inferred from homology"/>
<dbReference type="GO" id="GO:0006508">
    <property type="term" value="P:proteolysis"/>
    <property type="evidence" value="ECO:0007669"/>
    <property type="project" value="UniProtKB-KW"/>
</dbReference>
<keyword evidence="28" id="KW-1185">Reference proteome</keyword>
<evidence type="ECO:0000256" key="11">
    <source>
        <dbReference type="ARBA" id="ARBA00022833"/>
    </source>
</evidence>
<reference evidence="27" key="1">
    <citation type="submission" date="2021-01" db="UniProtKB">
        <authorList>
            <consortium name="EnsemblMetazoa"/>
        </authorList>
    </citation>
    <scope>IDENTIFICATION</scope>
</reference>
<keyword evidence="10 22" id="KW-0378">Hydrolase</keyword>
<dbReference type="GO" id="GO:0005737">
    <property type="term" value="C:cytoplasm"/>
    <property type="evidence" value="ECO:0007669"/>
    <property type="project" value="TreeGrafter"/>
</dbReference>
<dbReference type="OrthoDB" id="5970200at2759"/>
<dbReference type="FunFam" id="2.60.40.1730:FF:000012">
    <property type="entry name" value="Aminopeptidase N"/>
    <property type="match status" value="1"/>
</dbReference>
<evidence type="ECO:0000256" key="1">
    <source>
        <dbReference type="ARBA" id="ARBA00001703"/>
    </source>
</evidence>
<dbReference type="SUPFAM" id="SSF55486">
    <property type="entry name" value="Metalloproteases ('zincins'), catalytic domain"/>
    <property type="match status" value="1"/>
</dbReference>
<feature type="region of interest" description="Disordered" evidence="23">
    <location>
        <begin position="1"/>
        <end position="21"/>
    </location>
</feature>
<keyword evidence="13" id="KW-0735">Signal-anchor</keyword>
<dbReference type="GO" id="GO:0004230">
    <property type="term" value="F:glutamyl aminopeptidase activity"/>
    <property type="evidence" value="ECO:0007669"/>
    <property type="project" value="UniProtKB-EC"/>
</dbReference>
<comment type="similarity">
    <text evidence="3 22">Belongs to the peptidase M1 family.</text>
</comment>
<evidence type="ECO:0000313" key="27">
    <source>
        <dbReference type="EnsemblMetazoa" id="CLYHEMP001754.1"/>
    </source>
</evidence>
<sequence length="990" mass="113064">MSKAMVNMSTEQLTVDSSGKSGSGRKNMILMIVLVLVVVLAIIFVALYASSNKKNGNLKVEIGKLNNELKDMKKGGSNKTTMAPTTVPTTPGTEVYHNIRLPKYIRPIHYVVALEIDMQLEFVDGTTNIKTEVSKRSKYIMVHAMKFNNVKVVVKKFDTQEKYPLEKEHGDNGGFLYKQNLYFVIEAHDYFEVGNYSLEFKFDYKLRKDLAGFYLSTYNNTKGQIVKVAATQFEPVDARSAFPCFDEPAMKATFDISMKRDKSYLALSNMPVIRTEADGDEVTNYFQTTPIVSTYLIVFVICDFEKRMVVANTKVPTNMTYYAPAAQIDQIGYAMEVGSKILPHFEEFYNVSYPLEKADMIAIPDFAAGAMENWGLITYRARALLYVDDVSSISNKLYVAGVVSHELAHQWFGNIVTMDWWSDLWLNEGFASYVEYIGMDKVHPEWNVTDFQVISDVSRAMRLDSLISSHPIYIEVVKPADISEIFDGISYSKGGSILRMLDNFLGAEVFKKGLNMYLKKYSYRNAKTADLWASLSEASKLAGDNYNVTDVMNSWIFQMNFPELRIKSLNNGQFKVDQVRFLRDKNPDYSKEKFNSSYGYKWHIPFKYTTLKLDDGAKSVEVINATTLTWMKYENITVDTGSTDYLIKGNAGQYGFYRVNYDDAGWANMIKVLKYNHKVLAPTDRAGLMGDVFALANAGRLKEYTIALDVFDYIDADTDYLPWKAASDGINFIPGTLTSTRPAQKKITKYILGKVSALYEKYGFEDNDDFLERYLQVLIVSLACNNGHTACLGNATKLFKDWMENDKPVPGDFRSLVYYYGIKNSGIEAWDTMFKKFQNNKIASEKTKLLYGLAAIQEPWALERYMQYALDESKIRSQDTSYVFSYVANSNPIGRTVAWNFLKLNWDTIYEKFKDSFFTFRRIVSGVTSGFTTQYELDQMRAFIAEKKPENGQRIIQQSEETIKSTIEWLDKYEEPIDQWLSIRLFAVAA</sequence>
<keyword evidence="12" id="KW-0106">Calcium</keyword>
<comment type="subunit">
    <text evidence="4">Homodimer; disulfide-linked.</text>
</comment>
<dbReference type="GO" id="GO:0005615">
    <property type="term" value="C:extracellular space"/>
    <property type="evidence" value="ECO:0007669"/>
    <property type="project" value="TreeGrafter"/>
</dbReference>
<dbReference type="Gene3D" id="1.10.390.10">
    <property type="entry name" value="Neutral Protease Domain 2"/>
    <property type="match status" value="1"/>
</dbReference>
<dbReference type="Gene3D" id="1.25.50.20">
    <property type="match status" value="1"/>
</dbReference>
<keyword evidence="7 22" id="KW-0645">Protease</keyword>
<dbReference type="GO" id="GO:0043171">
    <property type="term" value="P:peptide catabolic process"/>
    <property type="evidence" value="ECO:0007669"/>
    <property type="project" value="TreeGrafter"/>
</dbReference>
<evidence type="ECO:0000256" key="3">
    <source>
        <dbReference type="ARBA" id="ARBA00010136"/>
    </source>
</evidence>
<dbReference type="PRINTS" id="PR00756">
    <property type="entry name" value="ALADIPTASE"/>
</dbReference>
<keyword evidence="6" id="KW-1003">Cell membrane</keyword>
<comment type="catalytic activity">
    <reaction evidence="1">
        <text>Release of N-terminal glutamate (and to a lesser extent aspartate) from a peptide.</text>
        <dbReference type="EC" id="3.4.11.7"/>
    </reaction>
</comment>
<dbReference type="Pfam" id="PF01433">
    <property type="entry name" value="Peptidase_M1"/>
    <property type="match status" value="1"/>
</dbReference>
<keyword evidence="9 20" id="KW-0479">Metal-binding</keyword>
<evidence type="ECO:0000256" key="12">
    <source>
        <dbReference type="ARBA" id="ARBA00022837"/>
    </source>
</evidence>
<dbReference type="GeneID" id="136801648"/>
<dbReference type="EnsemblMetazoa" id="CLYHEMT001754.1">
    <property type="protein sequence ID" value="CLYHEMP001754.1"/>
    <property type="gene ID" value="CLYHEMG001754"/>
</dbReference>
<feature type="binding site" evidence="20">
    <location>
        <position position="428"/>
    </location>
    <ligand>
        <name>Zn(2+)</name>
        <dbReference type="ChEBI" id="CHEBI:29105"/>
        <note>catalytic</note>
    </ligand>
</feature>
<dbReference type="InterPro" id="IPR034016">
    <property type="entry name" value="M1_APN-typ"/>
</dbReference>
<evidence type="ECO:0000259" key="24">
    <source>
        <dbReference type="Pfam" id="PF01433"/>
    </source>
</evidence>
<evidence type="ECO:0000256" key="22">
    <source>
        <dbReference type="RuleBase" id="RU364040"/>
    </source>
</evidence>
<evidence type="ECO:0000256" key="20">
    <source>
        <dbReference type="PIRSR" id="PIRSR634016-3"/>
    </source>
</evidence>
<dbReference type="SUPFAM" id="SSF63737">
    <property type="entry name" value="Leukotriene A4 hydrolase N-terminal domain"/>
    <property type="match status" value="1"/>
</dbReference>
<keyword evidence="8 22" id="KW-0812">Transmembrane</keyword>